<evidence type="ECO:0000313" key="1">
    <source>
        <dbReference type="EMBL" id="MQY43676.1"/>
    </source>
</evidence>
<dbReference type="AlphaFoldDB" id="A0A844B2S5"/>
<organism evidence="1 2">
    <name type="scientific">Tritonibacter aquimaris</name>
    <dbReference type="NCBI Taxonomy" id="2663379"/>
    <lineage>
        <taxon>Bacteria</taxon>
        <taxon>Pseudomonadati</taxon>
        <taxon>Pseudomonadota</taxon>
        <taxon>Alphaproteobacteria</taxon>
        <taxon>Rhodobacterales</taxon>
        <taxon>Paracoccaceae</taxon>
        <taxon>Tritonibacter</taxon>
    </lineage>
</organism>
<dbReference type="Proteomes" id="UP000436694">
    <property type="component" value="Unassembled WGS sequence"/>
</dbReference>
<dbReference type="EMBL" id="WIXK01000007">
    <property type="protein sequence ID" value="MQY43676.1"/>
    <property type="molecule type" value="Genomic_DNA"/>
</dbReference>
<evidence type="ECO:0000313" key="2">
    <source>
        <dbReference type="Proteomes" id="UP000436694"/>
    </source>
</evidence>
<accession>A0A844B2S5</accession>
<sequence>MASRKLDQSLCGTGANPETSQLAQRIEELASPLEPVQNDLLEALLCEIDNIMLPREVHILLDDGHEPRVLACMIISQRRLLEIALPGGWRGDLIDAMRELLVLLRPWMREQTSHPGSIGFRRIPTQAPIGAESLSTAQIRRRFGSTTTDQ</sequence>
<reference evidence="1 2" key="1">
    <citation type="submission" date="2019-10" db="EMBL/GenBank/DDBJ databases">
        <title>Epibacterium sp. nov., isolated from seawater.</title>
        <authorList>
            <person name="Zhang X."/>
            <person name="Li N."/>
        </authorList>
    </citation>
    <scope>NUCLEOTIDE SEQUENCE [LARGE SCALE GENOMIC DNA]</scope>
    <source>
        <strain evidence="1 2">SM1969</strain>
    </source>
</reference>
<comment type="caution">
    <text evidence="1">The sequence shown here is derived from an EMBL/GenBank/DDBJ whole genome shotgun (WGS) entry which is preliminary data.</text>
</comment>
<protein>
    <submittedName>
        <fullName evidence="1">Uncharacterized protein</fullName>
    </submittedName>
</protein>
<dbReference type="RefSeq" id="WP_153548571.1">
    <property type="nucleotide sequence ID" value="NZ_WIXK01000007.1"/>
</dbReference>
<proteinExistence type="predicted"/>
<gene>
    <name evidence="1" type="ORF">GG681_13600</name>
</gene>
<keyword evidence="2" id="KW-1185">Reference proteome</keyword>
<name>A0A844B2S5_9RHOB</name>